<keyword evidence="2" id="KW-1185">Reference proteome</keyword>
<evidence type="ECO:0000313" key="2">
    <source>
        <dbReference type="Proteomes" id="UP001469553"/>
    </source>
</evidence>
<accession>A0ABV1AD37</accession>
<sequence>MVEGHAYTGYYYVNCPSSTTPYSAQFGTALLAFRATVVGVRPITSGLLVQTPALSISVIVSLGKILHSPCLLMVVREPGGADCMAALLLSVCGQLWLHCGLPLSVNFMKDFLLY</sequence>
<proteinExistence type="predicted"/>
<evidence type="ECO:0000313" key="1">
    <source>
        <dbReference type="EMBL" id="MEQ2315348.1"/>
    </source>
</evidence>
<reference evidence="1 2" key="1">
    <citation type="submission" date="2021-06" db="EMBL/GenBank/DDBJ databases">
        <authorList>
            <person name="Palmer J.M."/>
        </authorList>
    </citation>
    <scope>NUCLEOTIDE SEQUENCE [LARGE SCALE GENOMIC DNA]</scope>
    <source>
        <strain evidence="1 2">AS_MEX2019</strain>
        <tissue evidence="1">Muscle</tissue>
    </source>
</reference>
<dbReference type="EMBL" id="JAHRIP010086484">
    <property type="protein sequence ID" value="MEQ2315348.1"/>
    <property type="molecule type" value="Genomic_DNA"/>
</dbReference>
<name>A0ABV1AD37_9TELE</name>
<organism evidence="1 2">
    <name type="scientific">Ameca splendens</name>
    <dbReference type="NCBI Taxonomy" id="208324"/>
    <lineage>
        <taxon>Eukaryota</taxon>
        <taxon>Metazoa</taxon>
        <taxon>Chordata</taxon>
        <taxon>Craniata</taxon>
        <taxon>Vertebrata</taxon>
        <taxon>Euteleostomi</taxon>
        <taxon>Actinopterygii</taxon>
        <taxon>Neopterygii</taxon>
        <taxon>Teleostei</taxon>
        <taxon>Neoteleostei</taxon>
        <taxon>Acanthomorphata</taxon>
        <taxon>Ovalentaria</taxon>
        <taxon>Atherinomorphae</taxon>
        <taxon>Cyprinodontiformes</taxon>
        <taxon>Goodeidae</taxon>
        <taxon>Ameca</taxon>
    </lineage>
</organism>
<protein>
    <submittedName>
        <fullName evidence="1">Uncharacterized protein</fullName>
    </submittedName>
</protein>
<gene>
    <name evidence="1" type="ORF">AMECASPLE_021412</name>
</gene>
<comment type="caution">
    <text evidence="1">The sequence shown here is derived from an EMBL/GenBank/DDBJ whole genome shotgun (WGS) entry which is preliminary data.</text>
</comment>
<dbReference type="Proteomes" id="UP001469553">
    <property type="component" value="Unassembled WGS sequence"/>
</dbReference>